<dbReference type="InterPro" id="IPR036397">
    <property type="entry name" value="RNaseH_sf"/>
</dbReference>
<dbReference type="Pfam" id="PF13456">
    <property type="entry name" value="RVT_3"/>
    <property type="match status" value="1"/>
</dbReference>
<reference evidence="2 3" key="1">
    <citation type="submission" date="2024-11" db="EMBL/GenBank/DDBJ databases">
        <title>A near-complete genome assembly of Cinchona calisaya.</title>
        <authorList>
            <person name="Lian D.C."/>
            <person name="Zhao X.W."/>
            <person name="Wei L."/>
        </authorList>
    </citation>
    <scope>NUCLEOTIDE SEQUENCE [LARGE SCALE GENOMIC DNA]</scope>
    <source>
        <tissue evidence="2">Nenye</tissue>
    </source>
</reference>
<dbReference type="PANTHER" id="PTHR47723:SF19">
    <property type="entry name" value="POLYNUCLEOTIDYL TRANSFERASE, RIBONUCLEASE H-LIKE SUPERFAMILY PROTEIN"/>
    <property type="match status" value="1"/>
</dbReference>
<comment type="caution">
    <text evidence="2">The sequence shown here is derived from an EMBL/GenBank/DDBJ whole genome shotgun (WGS) entry which is preliminary data.</text>
</comment>
<dbReference type="Gene3D" id="3.30.420.10">
    <property type="entry name" value="Ribonuclease H-like superfamily/Ribonuclease H"/>
    <property type="match status" value="1"/>
</dbReference>
<dbReference type="CDD" id="cd06222">
    <property type="entry name" value="RNase_H_like"/>
    <property type="match status" value="1"/>
</dbReference>
<evidence type="ECO:0000313" key="3">
    <source>
        <dbReference type="Proteomes" id="UP001630127"/>
    </source>
</evidence>
<organism evidence="2 3">
    <name type="scientific">Cinchona calisaya</name>
    <dbReference type="NCBI Taxonomy" id="153742"/>
    <lineage>
        <taxon>Eukaryota</taxon>
        <taxon>Viridiplantae</taxon>
        <taxon>Streptophyta</taxon>
        <taxon>Embryophyta</taxon>
        <taxon>Tracheophyta</taxon>
        <taxon>Spermatophyta</taxon>
        <taxon>Magnoliopsida</taxon>
        <taxon>eudicotyledons</taxon>
        <taxon>Gunneridae</taxon>
        <taxon>Pentapetalae</taxon>
        <taxon>asterids</taxon>
        <taxon>lamiids</taxon>
        <taxon>Gentianales</taxon>
        <taxon>Rubiaceae</taxon>
        <taxon>Cinchonoideae</taxon>
        <taxon>Cinchoneae</taxon>
        <taxon>Cinchona</taxon>
    </lineage>
</organism>
<name>A0ABD2XYI9_9GENT</name>
<feature type="domain" description="RNase H type-1" evidence="1">
    <location>
        <begin position="2"/>
        <end position="107"/>
    </location>
</feature>
<dbReference type="InterPro" id="IPR053151">
    <property type="entry name" value="RNase_H-like"/>
</dbReference>
<keyword evidence="3" id="KW-1185">Reference proteome</keyword>
<gene>
    <name evidence="2" type="ORF">ACH5RR_041081</name>
</gene>
<dbReference type="AlphaFoldDB" id="A0ABD2XYI9"/>
<dbReference type="InterPro" id="IPR012337">
    <property type="entry name" value="RNaseH-like_sf"/>
</dbReference>
<dbReference type="EMBL" id="JBJUIK010000017">
    <property type="protein sequence ID" value="KAL3498349.1"/>
    <property type="molecule type" value="Genomic_DNA"/>
</dbReference>
<evidence type="ECO:0000313" key="2">
    <source>
        <dbReference type="EMBL" id="KAL3498349.1"/>
    </source>
</evidence>
<evidence type="ECO:0000259" key="1">
    <source>
        <dbReference type="Pfam" id="PF13456"/>
    </source>
</evidence>
<proteinExistence type="predicted"/>
<dbReference type="Proteomes" id="UP001630127">
    <property type="component" value="Unassembled WGS sequence"/>
</dbReference>
<sequence>MGCGGILKDHLGNHISGFAKYIGVGSNLKVEAQKLLLGLQKCLESHHTHVMIDADSQVPINLLTGAASIPWHLDSITRRIMGLLHQANFQLNHIFREANSVTDKLAKIGSHDPNCNLQFYSNDFTSCIRCLFRMDSRGFPYICSKYIRCF</sequence>
<dbReference type="SUPFAM" id="SSF53098">
    <property type="entry name" value="Ribonuclease H-like"/>
    <property type="match status" value="1"/>
</dbReference>
<accession>A0ABD2XYI9</accession>
<protein>
    <recommendedName>
        <fullName evidence="1">RNase H type-1 domain-containing protein</fullName>
    </recommendedName>
</protein>
<dbReference type="InterPro" id="IPR002156">
    <property type="entry name" value="RNaseH_domain"/>
</dbReference>
<dbReference type="InterPro" id="IPR044730">
    <property type="entry name" value="RNase_H-like_dom_plant"/>
</dbReference>
<dbReference type="PANTHER" id="PTHR47723">
    <property type="entry name" value="OS05G0353850 PROTEIN"/>
    <property type="match status" value="1"/>
</dbReference>